<protein>
    <submittedName>
        <fullName evidence="2">Uncharacterized protein</fullName>
    </submittedName>
</protein>
<dbReference type="HOGENOM" id="CLU_462903_0_0_6"/>
<feature type="transmembrane region" description="Helical" evidence="1">
    <location>
        <begin position="285"/>
        <end position="304"/>
    </location>
</feature>
<dbReference type="eggNOG" id="ENOG5034A3G">
    <property type="taxonomic scope" value="Bacteria"/>
</dbReference>
<feature type="transmembrane region" description="Helical" evidence="1">
    <location>
        <begin position="422"/>
        <end position="442"/>
    </location>
</feature>
<keyword evidence="1" id="KW-1133">Transmembrane helix</keyword>
<feature type="transmembrane region" description="Helical" evidence="1">
    <location>
        <begin position="42"/>
        <end position="58"/>
    </location>
</feature>
<dbReference type="AlphaFoldDB" id="A0A0H3CK12"/>
<dbReference type="EnsemblBacteria" id="ADF60908">
    <property type="protein sequence ID" value="ADF60908"/>
    <property type="gene ID" value="ECL_01347"/>
</dbReference>
<evidence type="ECO:0000256" key="1">
    <source>
        <dbReference type="SAM" id="Phobius"/>
    </source>
</evidence>
<dbReference type="EMBL" id="CP001918">
    <property type="protein sequence ID" value="ADF60908.1"/>
    <property type="molecule type" value="Genomic_DNA"/>
</dbReference>
<dbReference type="PROSITE" id="PS51257">
    <property type="entry name" value="PROKAR_LIPOPROTEIN"/>
    <property type="match status" value="1"/>
</dbReference>
<sequence length="589" mass="66613">MKLLAYSKSMPSMQVMSILSCFLATTIFEVSAFALPTKGILIYNILAFSFVCAIYVFLNKESLKFVDKLGDSILPIALGVLCLFISLSMYDSYISQYFSFSPVFDVDSNNRWHQDTSFNVSIIQSIITFGYPSVGLDGHRLTAYHVLTHYFDAALLVVSGLDPYNSYGLTSLTKASLFVCLCLVLCQSITAGKFRICALFLVASPLIISSWHSVVSHALWMPSILLIITSIFTYKFVCQAENPTIKEYISLSFLSILLCLGKISTGLTYIMIVFSISFFRDYCKARMYVSAVFLIIFIFAYQKFINYSYGIDSATSLDGLNLTGIYDLIFTSGIKYASATPVIILLIGVIFYTKKNRSTLRVLFGITATFLLICALSIMMKSFSWSDKFYFFQGVYATSVLIFIIALSYIPRAIPTDYNNIGFAFSLMTLSFMSFFVYQPLLSFPEASFKRIENKIKYIKNEKIKEASDISNGNLSSLIKYIENVRNDNHIKNSSLAIFIPKNVIQHEFTKSNDKRRNNFYTMNIYASTGIQIIRGVIGNERAYGFANYNDDSRLVNSIDYSEACSFYDVSGIITITSYINQKYHYHKC</sequence>
<evidence type="ECO:0000313" key="2">
    <source>
        <dbReference type="EMBL" id="ADF60908.1"/>
    </source>
</evidence>
<keyword evidence="1" id="KW-0472">Membrane</keyword>
<evidence type="ECO:0000313" key="3">
    <source>
        <dbReference type="Proteomes" id="UP000002363"/>
    </source>
</evidence>
<keyword evidence="1" id="KW-0812">Transmembrane</keyword>
<feature type="transmembrane region" description="Helical" evidence="1">
    <location>
        <begin position="390"/>
        <end position="410"/>
    </location>
</feature>
<feature type="transmembrane region" description="Helical" evidence="1">
    <location>
        <begin position="358"/>
        <end position="378"/>
    </location>
</feature>
<feature type="transmembrane region" description="Helical" evidence="1">
    <location>
        <begin position="325"/>
        <end position="352"/>
    </location>
</feature>
<feature type="transmembrane region" description="Helical" evidence="1">
    <location>
        <begin position="193"/>
        <end position="212"/>
    </location>
</feature>
<feature type="transmembrane region" description="Helical" evidence="1">
    <location>
        <begin position="249"/>
        <end position="279"/>
    </location>
</feature>
<name>A0A0H3CK12_ENTCC</name>
<dbReference type="STRING" id="716541.ECL_01347"/>
<dbReference type="Proteomes" id="UP000002363">
    <property type="component" value="Chromosome"/>
</dbReference>
<dbReference type="OrthoDB" id="7064106at2"/>
<dbReference type="KEGG" id="enc:ECL_01347"/>
<keyword evidence="3" id="KW-1185">Reference proteome</keyword>
<feature type="transmembrane region" description="Helical" evidence="1">
    <location>
        <begin position="70"/>
        <end position="90"/>
    </location>
</feature>
<proteinExistence type="predicted"/>
<dbReference type="RefSeq" id="WP_013095999.1">
    <property type="nucleotide sequence ID" value="NC_014121.1"/>
</dbReference>
<accession>A0A0H3CK12</accession>
<gene>
    <name evidence="2" type="ordered locus">ECL_01347</name>
</gene>
<feature type="transmembrane region" description="Helical" evidence="1">
    <location>
        <begin position="166"/>
        <end position="186"/>
    </location>
</feature>
<reference evidence="2 3" key="1">
    <citation type="journal article" date="2010" name="J. Bacteriol.">
        <title>Complete genome sequence of Enterobacter cloacae subsp. cloacae type strain ATCC 13047.</title>
        <authorList>
            <person name="Ren Y."/>
            <person name="Ren Y."/>
            <person name="Zhou Z."/>
            <person name="Guo X."/>
            <person name="Li Y."/>
            <person name="Feng L."/>
            <person name="Wang L."/>
        </authorList>
    </citation>
    <scope>NUCLEOTIDE SEQUENCE [LARGE SCALE GENOMIC DNA]</scope>
    <source>
        <strain evidence="3">ATCC 13047 / DSM 30054 / NBRC 13535 / NCTC 10005 / WDCM 00083 / NCDC 279-56</strain>
    </source>
</reference>
<organism evidence="2 3">
    <name type="scientific">Enterobacter cloacae subsp. cloacae (strain ATCC 13047 / DSM 30054 / NBRC 13535 / NCTC 10005 / WDCM 00083 / NCDC 279-56)</name>
    <dbReference type="NCBI Taxonomy" id="716541"/>
    <lineage>
        <taxon>Bacteria</taxon>
        <taxon>Pseudomonadati</taxon>
        <taxon>Pseudomonadota</taxon>
        <taxon>Gammaproteobacteria</taxon>
        <taxon>Enterobacterales</taxon>
        <taxon>Enterobacteriaceae</taxon>
        <taxon>Enterobacter</taxon>
        <taxon>Enterobacter cloacae complex</taxon>
    </lineage>
</organism>
<dbReference type="PATRIC" id="fig|716541.4.peg.1595"/>